<feature type="domain" description="Poly(A) RNA polymerase mitochondrial-like central palm" evidence="2">
    <location>
        <begin position="38"/>
        <end position="104"/>
    </location>
</feature>
<keyword evidence="5" id="KW-0548">Nucleotidyltransferase</keyword>
<evidence type="ECO:0000259" key="2">
    <source>
        <dbReference type="Pfam" id="PF22600"/>
    </source>
</evidence>
<sequence length="173" mass="18472">MAAALLVLLAAQICGGWDLALAAPGRKAKPKLQSLAPPKRAEQSAEADLNEELEALPLQALGDGNQVWPFGSSANGCGEAGSDLDMLVSAKENKTSKGKAVNALRKVPILMLQKDGLDIDLSCYNLLPLLNTRLLRSYTLLNPRPSVVVVAVKRWAKAHRIAKARDGFISSYA</sequence>
<dbReference type="InterPro" id="IPR054708">
    <property type="entry name" value="MTPAP-like_central"/>
</dbReference>
<dbReference type="Gene3D" id="1.10.1410.10">
    <property type="match status" value="1"/>
</dbReference>
<accession>A0A9P1G148</accession>
<dbReference type="Proteomes" id="UP001152797">
    <property type="component" value="Unassembled WGS sequence"/>
</dbReference>
<organism evidence="3">
    <name type="scientific">Cladocopium goreaui</name>
    <dbReference type="NCBI Taxonomy" id="2562237"/>
    <lineage>
        <taxon>Eukaryota</taxon>
        <taxon>Sar</taxon>
        <taxon>Alveolata</taxon>
        <taxon>Dinophyceae</taxon>
        <taxon>Suessiales</taxon>
        <taxon>Symbiodiniaceae</taxon>
        <taxon>Cladocopium</taxon>
    </lineage>
</organism>
<dbReference type="PANTHER" id="PTHR12271:SF40">
    <property type="entry name" value="POLY(A) RNA POLYMERASE GLD2"/>
    <property type="match status" value="1"/>
</dbReference>
<keyword evidence="1" id="KW-0732">Signal</keyword>
<evidence type="ECO:0000313" key="3">
    <source>
        <dbReference type="EMBL" id="CAI3997114.1"/>
    </source>
</evidence>
<keyword evidence="6" id="KW-1185">Reference proteome</keyword>
<reference evidence="4" key="2">
    <citation type="submission" date="2024-04" db="EMBL/GenBank/DDBJ databases">
        <authorList>
            <person name="Chen Y."/>
            <person name="Shah S."/>
            <person name="Dougan E. K."/>
            <person name="Thang M."/>
            <person name="Chan C."/>
        </authorList>
    </citation>
    <scope>NUCLEOTIDE SEQUENCE [LARGE SCALE GENOMIC DNA]</scope>
</reference>
<dbReference type="SUPFAM" id="SSF81301">
    <property type="entry name" value="Nucleotidyltransferase"/>
    <property type="match status" value="1"/>
</dbReference>
<dbReference type="Gene3D" id="3.30.460.10">
    <property type="entry name" value="Beta Polymerase, domain 2"/>
    <property type="match status" value="1"/>
</dbReference>
<evidence type="ECO:0000256" key="1">
    <source>
        <dbReference type="SAM" id="SignalP"/>
    </source>
</evidence>
<evidence type="ECO:0000313" key="4">
    <source>
        <dbReference type="EMBL" id="CAL1150489.1"/>
    </source>
</evidence>
<comment type="caution">
    <text evidence="3">The sequence shown here is derived from an EMBL/GenBank/DDBJ whole genome shotgun (WGS) entry which is preliminary data.</text>
</comment>
<protein>
    <submittedName>
        <fullName evidence="5">Terminal uridylyltransferase 7 (TUTase 7) (Zin c finger CCHC domain-containing protein 6)</fullName>
    </submittedName>
</protein>
<keyword evidence="5" id="KW-0808">Transferase</keyword>
<proteinExistence type="predicted"/>
<evidence type="ECO:0000313" key="6">
    <source>
        <dbReference type="Proteomes" id="UP001152797"/>
    </source>
</evidence>
<reference evidence="3" key="1">
    <citation type="submission" date="2022-10" db="EMBL/GenBank/DDBJ databases">
        <authorList>
            <person name="Chen Y."/>
            <person name="Dougan E. K."/>
            <person name="Chan C."/>
            <person name="Rhodes N."/>
            <person name="Thang M."/>
        </authorList>
    </citation>
    <scope>NUCLEOTIDE SEQUENCE</scope>
</reference>
<dbReference type="AlphaFoldDB" id="A0A9P1G148"/>
<dbReference type="GO" id="GO:0031123">
    <property type="term" value="P:RNA 3'-end processing"/>
    <property type="evidence" value="ECO:0007669"/>
    <property type="project" value="TreeGrafter"/>
</dbReference>
<feature type="signal peptide" evidence="1">
    <location>
        <begin position="1"/>
        <end position="22"/>
    </location>
</feature>
<dbReference type="EMBL" id="CAMXCT010002291">
    <property type="protein sequence ID" value="CAI3997114.1"/>
    <property type="molecule type" value="Genomic_DNA"/>
</dbReference>
<feature type="non-terminal residue" evidence="3">
    <location>
        <position position="1"/>
    </location>
</feature>
<gene>
    <name evidence="3" type="ORF">C1SCF055_LOCUS23529</name>
</gene>
<dbReference type="PANTHER" id="PTHR12271">
    <property type="entry name" value="POLY A POLYMERASE CID PAP -RELATED"/>
    <property type="match status" value="1"/>
</dbReference>
<dbReference type="EMBL" id="CAMXCT020002291">
    <property type="protein sequence ID" value="CAL1150489.1"/>
    <property type="molecule type" value="Genomic_DNA"/>
</dbReference>
<name>A0A9P1G148_9DINO</name>
<feature type="chain" id="PRO_5043272566" evidence="1">
    <location>
        <begin position="23"/>
        <end position="173"/>
    </location>
</feature>
<dbReference type="Pfam" id="PF22600">
    <property type="entry name" value="MTPAP-like_central"/>
    <property type="match status" value="1"/>
</dbReference>
<dbReference type="EMBL" id="CAMXCT030002291">
    <property type="protein sequence ID" value="CAL4784426.1"/>
    <property type="molecule type" value="Genomic_DNA"/>
</dbReference>
<evidence type="ECO:0000313" key="5">
    <source>
        <dbReference type="EMBL" id="CAL4784426.1"/>
    </source>
</evidence>
<dbReference type="GO" id="GO:0016779">
    <property type="term" value="F:nucleotidyltransferase activity"/>
    <property type="evidence" value="ECO:0007669"/>
    <property type="project" value="UniProtKB-KW"/>
</dbReference>
<dbReference type="InterPro" id="IPR043519">
    <property type="entry name" value="NT_sf"/>
</dbReference>